<dbReference type="Pfam" id="PF01627">
    <property type="entry name" value="Hpt"/>
    <property type="match status" value="1"/>
</dbReference>
<keyword evidence="6 13" id="KW-0812">Transmembrane</keyword>
<dbReference type="SUPFAM" id="SSF52172">
    <property type="entry name" value="CheY-like"/>
    <property type="match status" value="1"/>
</dbReference>
<keyword evidence="4" id="KW-1003">Cell membrane</keyword>
<dbReference type="EC" id="2.7.13.3" evidence="3"/>
<dbReference type="SMART" id="SM00448">
    <property type="entry name" value="REC"/>
    <property type="match status" value="1"/>
</dbReference>
<dbReference type="InterPro" id="IPR005467">
    <property type="entry name" value="His_kinase_dom"/>
</dbReference>
<dbReference type="Pfam" id="PF00072">
    <property type="entry name" value="Response_reg"/>
    <property type="match status" value="1"/>
</dbReference>
<evidence type="ECO:0000256" key="7">
    <source>
        <dbReference type="ARBA" id="ARBA00022741"/>
    </source>
</evidence>
<feature type="domain" description="Histidine kinase" evidence="14">
    <location>
        <begin position="544"/>
        <end position="761"/>
    </location>
</feature>
<feature type="domain" description="PAC" evidence="17">
    <location>
        <begin position="474"/>
        <end position="526"/>
    </location>
</feature>
<dbReference type="STRING" id="1856405.BFC17_15180"/>
<dbReference type="InterPro" id="IPR001789">
    <property type="entry name" value="Sig_transdc_resp-reg_receiver"/>
</dbReference>
<dbReference type="InterPro" id="IPR001610">
    <property type="entry name" value="PAC"/>
</dbReference>
<dbReference type="SMART" id="SM00091">
    <property type="entry name" value="PAS"/>
    <property type="match status" value="2"/>
</dbReference>
<dbReference type="EMBL" id="MJIC01000010">
    <property type="protein sequence ID" value="OFI34908.1"/>
    <property type="molecule type" value="Genomic_DNA"/>
</dbReference>
<evidence type="ECO:0000256" key="6">
    <source>
        <dbReference type="ARBA" id="ARBA00022692"/>
    </source>
</evidence>
<feature type="domain" description="MHYT" evidence="18">
    <location>
        <begin position="21"/>
        <end position="218"/>
    </location>
</feature>
<keyword evidence="10" id="KW-0902">Two-component regulatory system</keyword>
<dbReference type="InterPro" id="IPR004358">
    <property type="entry name" value="Sig_transdc_His_kin-like_C"/>
</dbReference>
<dbReference type="Pfam" id="PF03707">
    <property type="entry name" value="MHYT"/>
    <property type="match status" value="3"/>
</dbReference>
<dbReference type="PROSITE" id="PS50110">
    <property type="entry name" value="RESPONSE_REGULATORY"/>
    <property type="match status" value="1"/>
</dbReference>
<dbReference type="Proteomes" id="UP000176037">
    <property type="component" value="Unassembled WGS sequence"/>
</dbReference>
<dbReference type="SUPFAM" id="SSF47384">
    <property type="entry name" value="Homodimeric domain of signal transducing histidine kinase"/>
    <property type="match status" value="1"/>
</dbReference>
<dbReference type="GO" id="GO:0000155">
    <property type="term" value="F:phosphorelay sensor kinase activity"/>
    <property type="evidence" value="ECO:0007669"/>
    <property type="project" value="InterPro"/>
</dbReference>
<comment type="catalytic activity">
    <reaction evidence="1">
        <text>ATP + protein L-histidine = ADP + protein N-phospho-L-histidine.</text>
        <dbReference type="EC" id="2.7.13.3"/>
    </reaction>
</comment>
<dbReference type="CDD" id="cd16922">
    <property type="entry name" value="HATPase_EvgS-ArcB-TorS-like"/>
    <property type="match status" value="1"/>
</dbReference>
<evidence type="ECO:0000256" key="9">
    <source>
        <dbReference type="ARBA" id="ARBA00022989"/>
    </source>
</evidence>
<dbReference type="RefSeq" id="WP_070175826.1">
    <property type="nucleotide sequence ID" value="NZ_BMJR01000001.1"/>
</dbReference>
<feature type="transmembrane region" description="Helical" evidence="13">
    <location>
        <begin position="24"/>
        <end position="45"/>
    </location>
</feature>
<dbReference type="Gene3D" id="1.10.287.130">
    <property type="match status" value="1"/>
</dbReference>
<dbReference type="Gene3D" id="1.20.120.160">
    <property type="entry name" value="HPT domain"/>
    <property type="match status" value="1"/>
</dbReference>
<dbReference type="PRINTS" id="PR00344">
    <property type="entry name" value="BCTRLSENSOR"/>
</dbReference>
<dbReference type="InterPro" id="IPR000700">
    <property type="entry name" value="PAS-assoc_C"/>
</dbReference>
<feature type="transmembrane region" description="Helical" evidence="13">
    <location>
        <begin position="234"/>
        <end position="258"/>
    </location>
</feature>
<dbReference type="GO" id="GO:0005886">
    <property type="term" value="C:plasma membrane"/>
    <property type="evidence" value="ECO:0007669"/>
    <property type="project" value="UniProtKB-SubCell"/>
</dbReference>
<feature type="transmembrane region" description="Helical" evidence="13">
    <location>
        <begin position="195"/>
        <end position="214"/>
    </location>
</feature>
<comment type="subcellular location">
    <subcellularLocation>
        <location evidence="2">Cell membrane</location>
        <topology evidence="2">Multi-pass membrane protein</topology>
    </subcellularLocation>
</comment>
<dbReference type="Pfam" id="PF08447">
    <property type="entry name" value="PAS_3"/>
    <property type="match status" value="1"/>
</dbReference>
<dbReference type="PANTHER" id="PTHR45339">
    <property type="entry name" value="HYBRID SIGNAL TRANSDUCTION HISTIDINE KINASE J"/>
    <property type="match status" value="1"/>
</dbReference>
<feature type="domain" description="Response regulatory" evidence="15">
    <location>
        <begin position="780"/>
        <end position="899"/>
    </location>
</feature>
<dbReference type="GO" id="GO:0006355">
    <property type="term" value="P:regulation of DNA-templated transcription"/>
    <property type="evidence" value="ECO:0007669"/>
    <property type="project" value="InterPro"/>
</dbReference>
<dbReference type="Pfam" id="PF02518">
    <property type="entry name" value="HATPase_c"/>
    <property type="match status" value="1"/>
</dbReference>
<dbReference type="GO" id="GO:0005524">
    <property type="term" value="F:ATP binding"/>
    <property type="evidence" value="ECO:0007669"/>
    <property type="project" value="UniProtKB-KW"/>
</dbReference>
<evidence type="ECO:0000256" key="8">
    <source>
        <dbReference type="ARBA" id="ARBA00022840"/>
    </source>
</evidence>
<accession>A0A1E8FH32</accession>
<evidence type="ECO:0000256" key="11">
    <source>
        <dbReference type="ARBA" id="ARBA00023136"/>
    </source>
</evidence>
<feature type="transmembrane region" description="Helical" evidence="13">
    <location>
        <begin position="122"/>
        <end position="145"/>
    </location>
</feature>
<evidence type="ECO:0000313" key="20">
    <source>
        <dbReference type="Proteomes" id="UP000176037"/>
    </source>
</evidence>
<evidence type="ECO:0000313" key="19">
    <source>
        <dbReference type="EMBL" id="OFI34908.1"/>
    </source>
</evidence>
<keyword evidence="7" id="KW-0547">Nucleotide-binding</keyword>
<dbReference type="CDD" id="cd00130">
    <property type="entry name" value="PAS"/>
    <property type="match status" value="2"/>
</dbReference>
<dbReference type="OrthoDB" id="9810730at2"/>
<dbReference type="InterPro" id="IPR035965">
    <property type="entry name" value="PAS-like_dom_sf"/>
</dbReference>
<dbReference type="InterPro" id="IPR003661">
    <property type="entry name" value="HisK_dim/P_dom"/>
</dbReference>
<evidence type="ECO:0000259" key="16">
    <source>
        <dbReference type="PROSITE" id="PS50112"/>
    </source>
</evidence>
<dbReference type="PROSITE" id="PS50112">
    <property type="entry name" value="PAS"/>
    <property type="match status" value="2"/>
</dbReference>
<evidence type="ECO:0000256" key="10">
    <source>
        <dbReference type="ARBA" id="ARBA00023012"/>
    </source>
</evidence>
<dbReference type="SMART" id="SM00388">
    <property type="entry name" value="HisKA"/>
    <property type="match status" value="1"/>
</dbReference>
<evidence type="ECO:0000256" key="1">
    <source>
        <dbReference type="ARBA" id="ARBA00000085"/>
    </source>
</evidence>
<dbReference type="SUPFAM" id="SSF55874">
    <property type="entry name" value="ATPase domain of HSP90 chaperone/DNA topoisomerase II/histidine kinase"/>
    <property type="match status" value="1"/>
</dbReference>
<evidence type="ECO:0000259" key="14">
    <source>
        <dbReference type="PROSITE" id="PS50109"/>
    </source>
</evidence>
<dbReference type="InterPro" id="IPR013655">
    <property type="entry name" value="PAS_fold_3"/>
</dbReference>
<organism evidence="19 20">
    <name type="scientific">Alteromonas lipolytica</name>
    <dbReference type="NCBI Taxonomy" id="1856405"/>
    <lineage>
        <taxon>Bacteria</taxon>
        <taxon>Pseudomonadati</taxon>
        <taxon>Pseudomonadota</taxon>
        <taxon>Gammaproteobacteria</taxon>
        <taxon>Alteromonadales</taxon>
        <taxon>Alteromonadaceae</taxon>
        <taxon>Alteromonas/Salinimonas group</taxon>
        <taxon>Alteromonas</taxon>
    </lineage>
</organism>
<evidence type="ECO:0000256" key="13">
    <source>
        <dbReference type="PROSITE-ProRule" id="PRU00244"/>
    </source>
</evidence>
<name>A0A1E8FH32_9ALTE</name>
<evidence type="ECO:0000256" key="3">
    <source>
        <dbReference type="ARBA" id="ARBA00012438"/>
    </source>
</evidence>
<dbReference type="InterPro" id="IPR013767">
    <property type="entry name" value="PAS_fold"/>
</dbReference>
<keyword evidence="5 12" id="KW-0597">Phosphoprotein</keyword>
<keyword evidence="9 13" id="KW-1133">Transmembrane helix</keyword>
<feature type="modified residue" description="4-aspartylphosphate" evidence="12">
    <location>
        <position position="829"/>
    </location>
</feature>
<dbReference type="AlphaFoldDB" id="A0A1E8FH32"/>
<dbReference type="PROSITE" id="PS50113">
    <property type="entry name" value="PAC"/>
    <property type="match status" value="1"/>
</dbReference>
<dbReference type="InterPro" id="IPR005330">
    <property type="entry name" value="MHYT_dom"/>
</dbReference>
<dbReference type="PROSITE" id="PS50109">
    <property type="entry name" value="HIS_KIN"/>
    <property type="match status" value="1"/>
</dbReference>
<dbReference type="CDD" id="cd17546">
    <property type="entry name" value="REC_hyHK_CKI1_RcsC-like"/>
    <property type="match status" value="1"/>
</dbReference>
<evidence type="ECO:0000256" key="12">
    <source>
        <dbReference type="PROSITE-ProRule" id="PRU00169"/>
    </source>
</evidence>
<dbReference type="SMART" id="SM00387">
    <property type="entry name" value="HATPase_c"/>
    <property type="match status" value="1"/>
</dbReference>
<dbReference type="PROSITE" id="PS50924">
    <property type="entry name" value="MHYT"/>
    <property type="match status" value="1"/>
</dbReference>
<feature type="transmembrane region" description="Helical" evidence="13">
    <location>
        <begin position="57"/>
        <end position="78"/>
    </location>
</feature>
<proteinExistence type="predicted"/>
<feature type="domain" description="PAS" evidence="16">
    <location>
        <begin position="270"/>
        <end position="318"/>
    </location>
</feature>
<dbReference type="InterPro" id="IPR036097">
    <property type="entry name" value="HisK_dim/P_sf"/>
</dbReference>
<dbReference type="InterPro" id="IPR008207">
    <property type="entry name" value="Sig_transdc_His_kin_Hpt_dom"/>
</dbReference>
<keyword evidence="20" id="KW-1185">Reference proteome</keyword>
<evidence type="ECO:0000256" key="4">
    <source>
        <dbReference type="ARBA" id="ARBA00022475"/>
    </source>
</evidence>
<dbReference type="InterPro" id="IPR036641">
    <property type="entry name" value="HPT_dom_sf"/>
</dbReference>
<keyword evidence="8" id="KW-0067">ATP-binding</keyword>
<evidence type="ECO:0000256" key="5">
    <source>
        <dbReference type="ARBA" id="ARBA00022553"/>
    </source>
</evidence>
<dbReference type="Pfam" id="PF00989">
    <property type="entry name" value="PAS"/>
    <property type="match status" value="1"/>
</dbReference>
<dbReference type="SUPFAM" id="SSF47226">
    <property type="entry name" value="Histidine-containing phosphotransfer domain, HPT domain"/>
    <property type="match status" value="1"/>
</dbReference>
<dbReference type="InterPro" id="IPR036890">
    <property type="entry name" value="HATPase_C_sf"/>
</dbReference>
<dbReference type="Gene3D" id="3.40.50.2300">
    <property type="match status" value="1"/>
</dbReference>
<dbReference type="Pfam" id="PF00512">
    <property type="entry name" value="HisKA"/>
    <property type="match status" value="1"/>
</dbReference>
<feature type="domain" description="PAS" evidence="16">
    <location>
        <begin position="425"/>
        <end position="475"/>
    </location>
</feature>
<dbReference type="NCBIfam" id="TIGR00229">
    <property type="entry name" value="sensory_box"/>
    <property type="match status" value="2"/>
</dbReference>
<dbReference type="SUPFAM" id="SSF55785">
    <property type="entry name" value="PYP-like sensor domain (PAS domain)"/>
    <property type="match status" value="2"/>
</dbReference>
<evidence type="ECO:0000259" key="17">
    <source>
        <dbReference type="PROSITE" id="PS50113"/>
    </source>
</evidence>
<dbReference type="SMART" id="SM00086">
    <property type="entry name" value="PAC"/>
    <property type="match status" value="2"/>
</dbReference>
<keyword evidence="11 13" id="KW-0472">Membrane</keyword>
<dbReference type="InterPro" id="IPR000014">
    <property type="entry name" value="PAS"/>
</dbReference>
<protein>
    <recommendedName>
        <fullName evidence="3">histidine kinase</fullName>
        <ecNumber evidence="3">2.7.13.3</ecNumber>
    </recommendedName>
</protein>
<dbReference type="Gene3D" id="3.30.450.20">
    <property type="entry name" value="PAS domain"/>
    <property type="match status" value="2"/>
</dbReference>
<dbReference type="InterPro" id="IPR011006">
    <property type="entry name" value="CheY-like_superfamily"/>
</dbReference>
<feature type="transmembrane region" description="Helical" evidence="13">
    <location>
        <begin position="157"/>
        <end position="175"/>
    </location>
</feature>
<evidence type="ECO:0000256" key="2">
    <source>
        <dbReference type="ARBA" id="ARBA00004651"/>
    </source>
</evidence>
<reference evidence="19 20" key="1">
    <citation type="submission" date="2016-09" db="EMBL/GenBank/DDBJ databases">
        <title>Alteromonas lipolytica, a new species isolated from sea water.</title>
        <authorList>
            <person name="Wu Y.-H."/>
            <person name="Cheng H."/>
            <person name="Xu X.-W."/>
        </authorList>
    </citation>
    <scope>NUCLEOTIDE SEQUENCE [LARGE SCALE GENOMIC DNA]</scope>
    <source>
        <strain evidence="19 20">JW12</strain>
    </source>
</reference>
<comment type="caution">
    <text evidence="19">The sequence shown here is derived from an EMBL/GenBank/DDBJ whole genome shotgun (WGS) entry which is preliminary data.</text>
</comment>
<evidence type="ECO:0000259" key="15">
    <source>
        <dbReference type="PROSITE" id="PS50110"/>
    </source>
</evidence>
<dbReference type="Gene3D" id="3.30.565.10">
    <property type="entry name" value="Histidine kinase-like ATPase, C-terminal domain"/>
    <property type="match status" value="1"/>
</dbReference>
<dbReference type="InterPro" id="IPR003594">
    <property type="entry name" value="HATPase_dom"/>
</dbReference>
<sequence length="1100" mass="122260">MQFIVDLFSISDASLLLVGEYSPLLVLLSVCIAVFASFMGFQVASQAGRARTENGRCGLLAVGAFAQGSGIWSMHFIGMLAFELCTPVSYSWHITLVSMLPGIAAAYVALRLLTEQRISNKQIIIGGVLVGAGIGAMHYIGMAAMEMAPLLRYDLTIFLLSIVVAVVLAMLSLWVRHGLKSLLKNKYSMLKMNMMASVVMGCAISAMHYTGMAAARFVAPPGLEISEQPSEMSFYLATSVTFIAAIMIALVLGISLLVKYREASEDARRSQVRMVSLMESAIEGILTINDEGIIQTVNEAVTTILGWERLELVGTPLVNFLPENRRYLYNERFFKYAEEPEGEQLIGNSRDVEAYTKDGTMLPLRISLSRTQVAGESLFILFITDISERLAMEQAIRENELKFRSLIANIPGIAYRCLNEKDWPMAFISNAVERITGYPPADFLLPHPKISFVDLFHPDDVEGIEKALEGQSEYNMEYRIYNRQGDIRWLREHGRYIRDEHDNILWLDGFIMDITDRREMEDELVIAKEVAEHAAASRAAFLANMSHEIRTPMNAVIGFSDILLDSPLNTEQHKHLSTINRSARSLLHLLNDILDSAKLDKGKLELEYTDFVLSEEIDTVISTFWLEAKRKGLDLQVTLDSDLAQGYRGAPERIRQVLSNLIGNAVKFTESGQVSLHVSPVGADTVKFVIADTGIGMSDEQTSRVFDAFAQADASMSRRFGGTGLGTTISKQLVELMGGTIQVTSELGKGTEFSFTLPLTTLTTTSHIQHLHAIQLPALSILIVDDIEQNIELLNLLLKRAGHSVDIGRDGEQALQLMQQHSYDVVLMDLQMPVLDGLSAAQQRREYEQQNGFKPTPIIALTASVLPQDKKSAIEAGMEGFANKPIDFPVLCNEIARVLGIQGTALATRPEPQNAELIDWSRGESLWGSRHKLVKEIKRFSEDMLLEQGQFIQLAEHSRFNELKAMAHRFKGVAGNLGLMKIMLACKKIEHECIEQLLPVATITELYGLVGAVTEELENEQDIAREQADQVNTAELSAILKRVYQSVNNNRIEESELNLLGSYTHSVYAIEIQAVLDAIEDFEFEQAMTMLSALISQIDE</sequence>
<gene>
    <name evidence="19" type="ORF">BFC17_15180</name>
</gene>
<dbReference type="FunFam" id="3.30.565.10:FF:000010">
    <property type="entry name" value="Sensor histidine kinase RcsC"/>
    <property type="match status" value="1"/>
</dbReference>
<dbReference type="CDD" id="cd00082">
    <property type="entry name" value="HisKA"/>
    <property type="match status" value="1"/>
</dbReference>
<dbReference type="PANTHER" id="PTHR45339:SF1">
    <property type="entry name" value="HYBRID SIGNAL TRANSDUCTION HISTIDINE KINASE J"/>
    <property type="match status" value="1"/>
</dbReference>
<feature type="transmembrane region" description="Helical" evidence="13">
    <location>
        <begin position="90"/>
        <end position="110"/>
    </location>
</feature>
<evidence type="ECO:0000259" key="18">
    <source>
        <dbReference type="PROSITE" id="PS50924"/>
    </source>
</evidence>